<reference evidence="2 3" key="1">
    <citation type="submission" date="2018-08" db="EMBL/GenBank/DDBJ databases">
        <title>Pallidiluteibacterium maritimus gen. nov., sp. nov., isolated from coastal sediment.</title>
        <authorList>
            <person name="Zhou L.Y."/>
        </authorList>
    </citation>
    <scope>NUCLEOTIDE SEQUENCE [LARGE SCALE GENOMIC DNA]</scope>
    <source>
        <strain evidence="2 3">XSD2</strain>
    </source>
</reference>
<feature type="transmembrane region" description="Helical" evidence="1">
    <location>
        <begin position="317"/>
        <end position="334"/>
    </location>
</feature>
<feature type="transmembrane region" description="Helical" evidence="1">
    <location>
        <begin position="291"/>
        <end position="310"/>
    </location>
</feature>
<dbReference type="OrthoDB" id="176190at2"/>
<dbReference type="AlphaFoldDB" id="A0A399T1F5"/>
<evidence type="ECO:0000256" key="1">
    <source>
        <dbReference type="SAM" id="Phobius"/>
    </source>
</evidence>
<sequence length="792" mass="92185">MNQNFLKPRIQIKEIVFLLIITIVVVIGTFPANDWSFSVGIDPPLMWVFNTFFENGLNAGQHILFPHGPLAFFMYPLSENILLATLVTALLKALLALNTYGLLYKSEHWIKWPIILIFTYGVSIISGFNQLLLANVIMLYCNYFHYNLKYTKLAAFFITALAFYVKAYVAILTGTMFVSVVIYSLITKKNLREFIFDAFAMSGFILLFWLFMYGSMNGFFHYVFGMLNLAQDNSAAAAVYPYNNWWLLAFAMIALAVLAVVNRSSKSVFFFLIIGLSLFAAWKHGMAREDFYHVRGLLNYIIISLAVFLLFEQKKHFINVPLVILIVVLFSLNLKNCMNYLPLKYEYFGTKNFAEFITDFNNLKAQAHQKTAEHLQQNRLPQNMLDTINGATADVYPWDYSIAAINNLNWKPRVVIQSYASYTSWLDQQNADYFSSDKSPEFIIWEKQKITNDINGGNFNSIDYRYLLNDEPQTLIQIMSKYEPCCVNEKFLLLKKRNAPLSFHTEAIDSQQTNWNRWIDIPTSEMGLLRAKLSFKKSLQQSIKSFFYKDEQFWIYLKLENGSIHKYRIVPKNASDGLWISPYFFDFEKHHAVKQIMFKASRSEKLKQKLFVDWDQTAFRSSPTYPFSFFRIPHTQANTIVHESLNDFETPEVENWSTVKHDQISKTAFHGSQGFDLNKAEFSCTYSLSLDSIPKGKIRIETDAWVLSPDYNQSKSISLVIAIDDENGQIFYKAVNIDEQLIDQKNWNHIFNLAEINHTKEHCMMKVYFWTRENKQFIIDNFRVRIVSQKSQ</sequence>
<keyword evidence="1" id="KW-0472">Membrane</keyword>
<feature type="transmembrane region" description="Helical" evidence="1">
    <location>
        <begin position="268"/>
        <end position="285"/>
    </location>
</feature>
<feature type="transmembrane region" description="Helical" evidence="1">
    <location>
        <begin position="81"/>
        <end position="103"/>
    </location>
</feature>
<protein>
    <submittedName>
        <fullName evidence="2">Uncharacterized protein</fullName>
    </submittedName>
</protein>
<evidence type="ECO:0000313" key="3">
    <source>
        <dbReference type="Proteomes" id="UP000265926"/>
    </source>
</evidence>
<keyword evidence="3" id="KW-1185">Reference proteome</keyword>
<dbReference type="EMBL" id="QWGR01000004">
    <property type="protein sequence ID" value="RIJ48622.1"/>
    <property type="molecule type" value="Genomic_DNA"/>
</dbReference>
<keyword evidence="1" id="KW-0812">Transmembrane</keyword>
<feature type="transmembrane region" description="Helical" evidence="1">
    <location>
        <begin position="12"/>
        <end position="30"/>
    </location>
</feature>
<feature type="transmembrane region" description="Helical" evidence="1">
    <location>
        <begin position="153"/>
        <end position="186"/>
    </location>
</feature>
<feature type="transmembrane region" description="Helical" evidence="1">
    <location>
        <begin position="115"/>
        <end position="133"/>
    </location>
</feature>
<keyword evidence="1" id="KW-1133">Transmembrane helix</keyword>
<comment type="caution">
    <text evidence="2">The sequence shown here is derived from an EMBL/GenBank/DDBJ whole genome shotgun (WGS) entry which is preliminary data.</text>
</comment>
<accession>A0A399T1F5</accession>
<dbReference type="Proteomes" id="UP000265926">
    <property type="component" value="Unassembled WGS sequence"/>
</dbReference>
<evidence type="ECO:0000313" key="2">
    <source>
        <dbReference type="EMBL" id="RIJ48622.1"/>
    </source>
</evidence>
<feature type="transmembrane region" description="Helical" evidence="1">
    <location>
        <begin position="244"/>
        <end position="261"/>
    </location>
</feature>
<gene>
    <name evidence="2" type="ORF">D1614_08785</name>
</gene>
<feature type="transmembrane region" description="Helical" evidence="1">
    <location>
        <begin position="198"/>
        <end position="224"/>
    </location>
</feature>
<organism evidence="2 3">
    <name type="scientific">Maribellus luteus</name>
    <dbReference type="NCBI Taxonomy" id="2305463"/>
    <lineage>
        <taxon>Bacteria</taxon>
        <taxon>Pseudomonadati</taxon>
        <taxon>Bacteroidota</taxon>
        <taxon>Bacteroidia</taxon>
        <taxon>Marinilabiliales</taxon>
        <taxon>Prolixibacteraceae</taxon>
        <taxon>Maribellus</taxon>
    </lineage>
</organism>
<proteinExistence type="predicted"/>
<name>A0A399T1F5_9BACT</name>
<dbReference type="RefSeq" id="WP_119437543.1">
    <property type="nucleotide sequence ID" value="NZ_QWGR01000004.1"/>
</dbReference>